<evidence type="ECO:0000259" key="5">
    <source>
        <dbReference type="PROSITE" id="PS50837"/>
    </source>
</evidence>
<feature type="domain" description="NACHT" evidence="5">
    <location>
        <begin position="60"/>
        <end position="190"/>
    </location>
</feature>
<evidence type="ECO:0000256" key="4">
    <source>
        <dbReference type="SAM" id="MobiDB-lite"/>
    </source>
</evidence>
<dbReference type="PANTHER" id="PTHR19848">
    <property type="entry name" value="WD40 REPEAT PROTEIN"/>
    <property type="match status" value="1"/>
</dbReference>
<keyword evidence="2" id="KW-0677">Repeat</keyword>
<evidence type="ECO:0000256" key="3">
    <source>
        <dbReference type="PROSITE-ProRule" id="PRU00221"/>
    </source>
</evidence>
<dbReference type="PROSITE" id="PS50294">
    <property type="entry name" value="WD_REPEATS_REGION"/>
    <property type="match status" value="7"/>
</dbReference>
<dbReference type="SUPFAM" id="SSF50998">
    <property type="entry name" value="Quinoprotein alcohol dehydrogenase-like"/>
    <property type="match status" value="1"/>
</dbReference>
<dbReference type="eggNOG" id="COG2319">
    <property type="taxonomic scope" value="Bacteria"/>
</dbReference>
<reference evidence="6 7" key="1">
    <citation type="submission" date="2013-05" db="EMBL/GenBank/DDBJ databases">
        <title>Genome assembly of Chondromyces apiculatus DSM 436.</title>
        <authorList>
            <person name="Sharma G."/>
            <person name="Khatri I."/>
            <person name="Kaur C."/>
            <person name="Mayilraj S."/>
            <person name="Subramanian S."/>
        </authorList>
    </citation>
    <scope>NUCLEOTIDE SEQUENCE [LARGE SCALE GENOMIC DNA]</scope>
    <source>
        <strain evidence="6 7">DSM 436</strain>
    </source>
</reference>
<dbReference type="Pfam" id="PF19955">
    <property type="entry name" value="EAD1"/>
    <property type="match status" value="1"/>
</dbReference>
<dbReference type="PANTHER" id="PTHR19848:SF8">
    <property type="entry name" value="F-BOX AND WD REPEAT DOMAIN CONTAINING 7"/>
    <property type="match status" value="1"/>
</dbReference>
<dbReference type="OrthoDB" id="9765809at2"/>
<dbReference type="Gene3D" id="1.25.40.370">
    <property type="match status" value="1"/>
</dbReference>
<feature type="repeat" description="WD" evidence="3">
    <location>
        <begin position="797"/>
        <end position="838"/>
    </location>
</feature>
<accession>A0A017SU53</accession>
<dbReference type="PROSITE" id="PS00678">
    <property type="entry name" value="WD_REPEATS_1"/>
    <property type="match status" value="5"/>
</dbReference>
<dbReference type="InterPro" id="IPR020472">
    <property type="entry name" value="WD40_PAC1"/>
</dbReference>
<feature type="compositionally biased region" description="Pro residues" evidence="4">
    <location>
        <begin position="1179"/>
        <end position="1189"/>
    </location>
</feature>
<feature type="region of interest" description="Disordered" evidence="4">
    <location>
        <begin position="1136"/>
        <end position="1192"/>
    </location>
</feature>
<dbReference type="eggNOG" id="COG2909">
    <property type="taxonomic scope" value="Bacteria"/>
</dbReference>
<dbReference type="Pfam" id="PF13191">
    <property type="entry name" value="AAA_16"/>
    <property type="match status" value="1"/>
</dbReference>
<dbReference type="PROSITE" id="PS50082">
    <property type="entry name" value="WD_REPEATS_2"/>
    <property type="match status" value="8"/>
</dbReference>
<proteinExistence type="predicted"/>
<dbReference type="InterPro" id="IPR045430">
    <property type="entry name" value="EAD1"/>
</dbReference>
<dbReference type="InterPro" id="IPR001680">
    <property type="entry name" value="WD40_rpt"/>
</dbReference>
<dbReference type="InterPro" id="IPR011047">
    <property type="entry name" value="Quinoprotein_ADH-like_sf"/>
</dbReference>
<dbReference type="STRING" id="1192034.CAP_1354"/>
<dbReference type="Gene3D" id="2.130.10.10">
    <property type="entry name" value="YVTN repeat-like/Quinoprotein amine dehydrogenase"/>
    <property type="match status" value="4"/>
</dbReference>
<evidence type="ECO:0000313" key="7">
    <source>
        <dbReference type="Proteomes" id="UP000019678"/>
    </source>
</evidence>
<dbReference type="InterPro" id="IPR015943">
    <property type="entry name" value="WD40/YVTN_repeat-like_dom_sf"/>
</dbReference>
<dbReference type="Pfam" id="PF00400">
    <property type="entry name" value="WD40"/>
    <property type="match status" value="8"/>
</dbReference>
<dbReference type="AlphaFoldDB" id="A0A017SU53"/>
<dbReference type="CDD" id="cd00200">
    <property type="entry name" value="WD40"/>
    <property type="match status" value="2"/>
</dbReference>
<protein>
    <recommendedName>
        <fullName evidence="5">NACHT domain-containing protein</fullName>
    </recommendedName>
</protein>
<name>A0A017SU53_9BACT</name>
<dbReference type="RefSeq" id="WP_044252230.1">
    <property type="nucleotide sequence ID" value="NZ_ASRX01000132.1"/>
</dbReference>
<dbReference type="Proteomes" id="UP000019678">
    <property type="component" value="Unassembled WGS sequence"/>
</dbReference>
<dbReference type="InterPro" id="IPR036322">
    <property type="entry name" value="WD40_repeat_dom_sf"/>
</dbReference>
<feature type="repeat" description="WD" evidence="3">
    <location>
        <begin position="654"/>
        <end position="695"/>
    </location>
</feature>
<keyword evidence="1 3" id="KW-0853">WD repeat</keyword>
<feature type="repeat" description="WD" evidence="3">
    <location>
        <begin position="881"/>
        <end position="915"/>
    </location>
</feature>
<dbReference type="PROSITE" id="PS50837">
    <property type="entry name" value="NACHT"/>
    <property type="match status" value="1"/>
</dbReference>
<feature type="repeat" description="WD" evidence="3">
    <location>
        <begin position="528"/>
        <end position="569"/>
    </location>
</feature>
<dbReference type="SMART" id="SM00320">
    <property type="entry name" value="WD40"/>
    <property type="match status" value="11"/>
</dbReference>
<evidence type="ECO:0000256" key="2">
    <source>
        <dbReference type="ARBA" id="ARBA00022737"/>
    </source>
</evidence>
<dbReference type="EMBL" id="ASRX01000132">
    <property type="protein sequence ID" value="EYF00115.1"/>
    <property type="molecule type" value="Genomic_DNA"/>
</dbReference>
<evidence type="ECO:0000256" key="1">
    <source>
        <dbReference type="ARBA" id="ARBA00022574"/>
    </source>
</evidence>
<keyword evidence="7" id="KW-1185">Reference proteome</keyword>
<comment type="caution">
    <text evidence="6">The sequence shown here is derived from an EMBL/GenBank/DDBJ whole genome shotgun (WGS) entry which is preliminary data.</text>
</comment>
<feature type="repeat" description="WD" evidence="3">
    <location>
        <begin position="839"/>
        <end position="880"/>
    </location>
</feature>
<dbReference type="InterPro" id="IPR027417">
    <property type="entry name" value="P-loop_NTPase"/>
</dbReference>
<feature type="repeat" description="WD" evidence="3">
    <location>
        <begin position="1061"/>
        <end position="1102"/>
    </location>
</feature>
<feature type="repeat" description="WD" evidence="3">
    <location>
        <begin position="612"/>
        <end position="653"/>
    </location>
</feature>
<dbReference type="SUPFAM" id="SSF50978">
    <property type="entry name" value="WD40 repeat-like"/>
    <property type="match status" value="1"/>
</dbReference>
<organism evidence="6 7">
    <name type="scientific">Chondromyces apiculatus DSM 436</name>
    <dbReference type="NCBI Taxonomy" id="1192034"/>
    <lineage>
        <taxon>Bacteria</taxon>
        <taxon>Pseudomonadati</taxon>
        <taxon>Myxococcota</taxon>
        <taxon>Polyangia</taxon>
        <taxon>Polyangiales</taxon>
        <taxon>Polyangiaceae</taxon>
        <taxon>Chondromyces</taxon>
    </lineage>
</organism>
<feature type="repeat" description="WD" evidence="3">
    <location>
        <begin position="570"/>
        <end position="611"/>
    </location>
</feature>
<dbReference type="Gene3D" id="3.40.50.300">
    <property type="entry name" value="P-loop containing nucleotide triphosphate hydrolases"/>
    <property type="match status" value="1"/>
</dbReference>
<sequence>MHEGAGSAVASPVDVRGETVGGEIIDFEVERERHGKLFAREDVLRRLREWLVGERALSRGWILLLGGPGAGKSAILMQMLKVLPDDTPCHLIRRGNEGWDRPEVVVQNLCAQIERQFHEQVDLQQPVDARLGDLLKRVSKNVLMPSNQRLVLVLDGLDEAASDEAGRNALLRYLPQVLPPWVVVLCASRPVYSDLNGLEKVQRIDLDETTWWASNEAAVRAFWEYHAREFSPPLDAALIEEAVRSAGGNLLHAIRLRDWLDDQPPERRVVTNIPQQLEGFAAQIWGDLIAVGEPRCQLVLRGLGIACAAREALPAYLFGELLGWGTSSDEVDFLRLTRPFLRQEQAQWHGGQPAYRLYHDYFREFVVQRLGEQRIRELHRLLVDKLAVWPPAEEVSRKRDYALRHAVEHRIAAGTLDEARKLCTNIGYLQEKCRELGVGAVESDYEALIRALSGERSLELLVVLAALGAESRRLRGRSEVLPALLYNRLRCAGWSPKHIENVLRFPAGLPPLRLRHGVRLGPTPLHAFLGHEKPVVACAITPDGRHLVSASVDRTLRLWALGSGDTVAVLRGHEDDITACAVTADGKTVVSASTDATVRLWDVAAKRLTATLDNQGRWATSCGVSPDGQRIVVGSDNGALTVWERASFSRVAALEGHTDYVTACLITRDGRRLVSASRDRTVRVWDLASGSCERVLGREVRGGEEGPEVVPARRDEKAWVTALVPLSGGTHVLAASGDGLVLQWEIATGRCVRRFGEGQGRVDSLATLHAERHLLCGMSTGAVHVWEIASGQRVRVIEAHEGALSAIAVLPNGRRMVSASHDRSLKLWEVGSPEGFSSQGRHAEPVAACAVTPRGNRAVSASEDGTLKVWDVKSGACTATLEGHEAPVTTCAITADGRQVLSGARDGSVRLWSLDGEGVEIVAKRAEIVTKRFEIGPDHDERVSGCALLGGGRVLTTSPAGGMVLREPTAGPSGGTQDASLERVDGCALTLNGERALLFSRAGVVQVWDTAAGRLVRSQSGFVAPLLAGAMTPDGRRAVLAREDGVLEVWDLLTGQRVHELRGHERRVFGCAVSQDGKQVVSASEDETLKIWNLESGACVGTVQGTSWFRCVALGTGVICAGDEEGNLWMVNHEKAPKKDKGTDNGQLGPVDGAGTSVVPTGGGKSTNKGKKKLGLSLNPPPPQPPPPRVPEDELAARVGKLRDFLACLYGSAPSARMIAVDAGLNMTLIELRGTPREVWQAILEEAKKSLRVISIIDRVLNDYPEYPELKQARKELGGW</sequence>
<dbReference type="InterPro" id="IPR019775">
    <property type="entry name" value="WD40_repeat_CS"/>
</dbReference>
<evidence type="ECO:0000313" key="6">
    <source>
        <dbReference type="EMBL" id="EYF00115.1"/>
    </source>
</evidence>
<dbReference type="InterPro" id="IPR007111">
    <property type="entry name" value="NACHT_NTPase"/>
</dbReference>
<gene>
    <name evidence="6" type="ORF">CAP_1354</name>
</gene>
<dbReference type="PRINTS" id="PR00320">
    <property type="entry name" value="GPROTEINBRPT"/>
</dbReference>
<dbReference type="InterPro" id="IPR041664">
    <property type="entry name" value="AAA_16"/>
</dbReference>
<dbReference type="SUPFAM" id="SSF52540">
    <property type="entry name" value="P-loop containing nucleoside triphosphate hydrolases"/>
    <property type="match status" value="1"/>
</dbReference>